<feature type="compositionally biased region" description="Gly residues" evidence="1">
    <location>
        <begin position="878"/>
        <end position="890"/>
    </location>
</feature>
<feature type="compositionally biased region" description="Low complexity" evidence="1">
    <location>
        <begin position="34"/>
        <end position="50"/>
    </location>
</feature>
<reference evidence="2 3" key="1">
    <citation type="submission" date="2023-08" db="EMBL/GenBank/DDBJ databases">
        <title>Annotated Genome Sequence of Vanrija albida AlHP1.</title>
        <authorList>
            <person name="Herzog R."/>
        </authorList>
    </citation>
    <scope>NUCLEOTIDE SEQUENCE [LARGE SCALE GENOMIC DNA]</scope>
    <source>
        <strain evidence="2 3">AlHP1</strain>
    </source>
</reference>
<organism evidence="2 3">
    <name type="scientific">Vanrija albida</name>
    <dbReference type="NCBI Taxonomy" id="181172"/>
    <lineage>
        <taxon>Eukaryota</taxon>
        <taxon>Fungi</taxon>
        <taxon>Dikarya</taxon>
        <taxon>Basidiomycota</taxon>
        <taxon>Agaricomycotina</taxon>
        <taxon>Tremellomycetes</taxon>
        <taxon>Trichosporonales</taxon>
        <taxon>Trichosporonaceae</taxon>
        <taxon>Vanrija</taxon>
    </lineage>
</organism>
<comment type="caution">
    <text evidence="2">The sequence shown here is derived from an EMBL/GenBank/DDBJ whole genome shotgun (WGS) entry which is preliminary data.</text>
</comment>
<feature type="compositionally biased region" description="Gly residues" evidence="1">
    <location>
        <begin position="944"/>
        <end position="979"/>
    </location>
</feature>
<feature type="compositionally biased region" description="Basic and acidic residues" evidence="1">
    <location>
        <begin position="985"/>
        <end position="994"/>
    </location>
</feature>
<evidence type="ECO:0000256" key="1">
    <source>
        <dbReference type="SAM" id="MobiDB-lite"/>
    </source>
</evidence>
<dbReference type="GeneID" id="95989326"/>
<feature type="compositionally biased region" description="Low complexity" evidence="1">
    <location>
        <begin position="216"/>
        <end position="225"/>
    </location>
</feature>
<feature type="compositionally biased region" description="Basic and acidic residues" evidence="1">
    <location>
        <begin position="337"/>
        <end position="350"/>
    </location>
</feature>
<feature type="compositionally biased region" description="Low complexity" evidence="1">
    <location>
        <begin position="461"/>
        <end position="473"/>
    </location>
</feature>
<name>A0ABR3PW53_9TREE</name>
<evidence type="ECO:0000313" key="2">
    <source>
        <dbReference type="EMBL" id="KAL1406577.1"/>
    </source>
</evidence>
<feature type="compositionally biased region" description="Basic and acidic residues" evidence="1">
    <location>
        <begin position="496"/>
        <end position="507"/>
    </location>
</feature>
<proteinExistence type="predicted"/>
<evidence type="ECO:0000313" key="3">
    <source>
        <dbReference type="Proteomes" id="UP001565368"/>
    </source>
</evidence>
<feature type="compositionally biased region" description="Basic and acidic residues" evidence="1">
    <location>
        <begin position="412"/>
        <end position="424"/>
    </location>
</feature>
<keyword evidence="3" id="KW-1185">Reference proteome</keyword>
<feature type="compositionally biased region" description="Basic and acidic residues" evidence="1">
    <location>
        <begin position="359"/>
        <end position="377"/>
    </location>
</feature>
<feature type="compositionally biased region" description="Gly residues" evidence="1">
    <location>
        <begin position="78"/>
        <end position="102"/>
    </location>
</feature>
<feature type="compositionally biased region" description="Pro residues" evidence="1">
    <location>
        <begin position="379"/>
        <end position="393"/>
    </location>
</feature>
<feature type="region of interest" description="Disordered" evidence="1">
    <location>
        <begin position="208"/>
        <end position="638"/>
    </location>
</feature>
<feature type="compositionally biased region" description="Low complexity" evidence="1">
    <location>
        <begin position="920"/>
        <end position="936"/>
    </location>
</feature>
<feature type="region of interest" description="Disordered" evidence="1">
    <location>
        <begin position="721"/>
        <end position="994"/>
    </location>
</feature>
<sequence>MSFDPTGRYKGRDYDPDYHLKIKLKKQGQGGGYNQNSYGQNRGNYNNGGSYNSGGSNGGYNSTPPKLRERMDYPSNGNGYGGSGLPFESSGGGGRYDYGHGNGNGNSRTYGFDSGSVRNGNANGYGNGGNSGSGGGGDFNDRREYNRPNYGRPDPYGRDGGRDAPGRDSNDGGWNGSSGNTGNDRGNWEDWATKVQRVEADVMKALEQERLDKMRQQQQQEQQRQSLMSALPYGDGDAPHPPHPSHPHPPPPPPLAARFTPYNSNQQSSSSSSLPPSSSSATHLASSSHYPPSTPTPMQVTEATAPRILPQLPSASSSTTVSASPAAAAPSSTAASDKLRLFKEQVERSRAQQQLSARSADDPVRAAELYLQKKDASRPPSPAASAPPPPPSLPADQQEPPEEGEVVDNAAEIDRQTMLKERLRQAKRAKAARSETAPPSGVIAPAEPTKPLTQPATPLKAASSAPAESTTTTMDGPNQSAPNGEQGHAAPPNGDNQRDLEPERNGRALETPFAIAARKRAEQRTYESYPPRGRSASPPRQRRYSPPRTDPVGRVSRFDTNRSGTETVNTERRLFNTTRDRDSDFASRVGGYARPHPLGRRTSSSSTDSQVEEPLPPQIQPSGQLPWPLPRAYSGDKTEASRFEARSYSDTVKNGQSSALTVAAPVQETAVAVVERQPPPAAKTPTSGKVLGPPPNHWVIKQLQLMKAQISELEKLIVQDDAAAAAPAPKASEKESPAKQAYEPRQYAARADRDYRGDNDNRRRYDNDDDDRRPNYKTYNKNDTGKAPYERKTYHNTKPYDRPYQKQQDQDKPYSKPYDKTYNKPYDKTYSKPYTKPYDADYSRPTHKAYADYSGDRKQGDDDWQSSRGETPNRGGRGRGGYRGSSGRGGYSSDSGRGGFNNYNKRDDSRSYGGNGSNGNEGYQNEYGGYQRNNHSNNDRGDDYGGGGRGGYSRGGGPSNRGGRGDYNGGGGYHGGGGQQQSNYFDRDAERPRY</sequence>
<feature type="compositionally biased region" description="Basic and acidic residues" evidence="1">
    <location>
        <begin position="155"/>
        <end position="170"/>
    </location>
</feature>
<feature type="compositionally biased region" description="Basic and acidic residues" evidence="1">
    <location>
        <begin position="788"/>
        <end position="830"/>
    </location>
</feature>
<accession>A0ABR3PW53</accession>
<feature type="region of interest" description="Disordered" evidence="1">
    <location>
        <begin position="675"/>
        <end position="695"/>
    </location>
</feature>
<feature type="compositionally biased region" description="Basic and acidic residues" evidence="1">
    <location>
        <begin position="10"/>
        <end position="20"/>
    </location>
</feature>
<feature type="compositionally biased region" description="Pro residues" evidence="1">
    <location>
        <begin position="239"/>
        <end position="255"/>
    </location>
</feature>
<feature type="compositionally biased region" description="Gly residues" evidence="1">
    <location>
        <begin position="123"/>
        <end position="138"/>
    </location>
</feature>
<protein>
    <submittedName>
        <fullName evidence="2">Uncharacterized protein</fullName>
    </submittedName>
</protein>
<dbReference type="Proteomes" id="UP001565368">
    <property type="component" value="Unassembled WGS sequence"/>
</dbReference>
<feature type="compositionally biased region" description="Basic and acidic residues" evidence="1">
    <location>
        <begin position="569"/>
        <end position="585"/>
    </location>
</feature>
<dbReference type="EMBL" id="JBBXJM010000006">
    <property type="protein sequence ID" value="KAL1406577.1"/>
    <property type="molecule type" value="Genomic_DNA"/>
</dbReference>
<feature type="compositionally biased region" description="Low complexity" evidence="1">
    <location>
        <begin position="313"/>
        <end position="336"/>
    </location>
</feature>
<feature type="compositionally biased region" description="Low complexity" evidence="1">
    <location>
        <begin position="260"/>
        <end position="291"/>
    </location>
</feature>
<dbReference type="RefSeq" id="XP_069206521.1">
    <property type="nucleotide sequence ID" value="XM_069356680.1"/>
</dbReference>
<feature type="compositionally biased region" description="Basic and acidic residues" evidence="1">
    <location>
        <begin position="750"/>
        <end position="774"/>
    </location>
</feature>
<feature type="region of interest" description="Disordered" evidence="1">
    <location>
        <begin position="1"/>
        <end position="102"/>
    </location>
</feature>
<feature type="region of interest" description="Disordered" evidence="1">
    <location>
        <begin position="121"/>
        <end position="192"/>
    </location>
</feature>
<gene>
    <name evidence="2" type="ORF">Q8F55_008283</name>
</gene>
<feature type="compositionally biased region" description="Polar residues" evidence="1">
    <location>
        <begin position="474"/>
        <end position="483"/>
    </location>
</feature>